<dbReference type="GO" id="GO:0005743">
    <property type="term" value="C:mitochondrial inner membrane"/>
    <property type="evidence" value="ECO:0007669"/>
    <property type="project" value="TreeGrafter"/>
</dbReference>
<dbReference type="PANTHER" id="PTHR13333">
    <property type="entry name" value="M-AAA PROTEASE-INTERACTING PROTEIN 1, MITOCHONDRIAL"/>
    <property type="match status" value="1"/>
</dbReference>
<dbReference type="GO" id="GO:0032979">
    <property type="term" value="P:protein insertion into mitochondrial inner membrane from matrix"/>
    <property type="evidence" value="ECO:0007669"/>
    <property type="project" value="TreeGrafter"/>
</dbReference>
<evidence type="ECO:0000313" key="1">
    <source>
        <dbReference type="EMBL" id="KAG5678084.1"/>
    </source>
</evidence>
<dbReference type="PANTHER" id="PTHR13333:SF5">
    <property type="entry name" value="M-AAA PROTEASE-INTERACTING PROTEIN 1, MITOCHONDRIAL"/>
    <property type="match status" value="1"/>
</dbReference>
<keyword evidence="2" id="KW-1185">Reference proteome</keyword>
<evidence type="ECO:0000313" key="2">
    <source>
        <dbReference type="Proteomes" id="UP001107558"/>
    </source>
</evidence>
<reference evidence="1" key="1">
    <citation type="submission" date="2021-03" db="EMBL/GenBank/DDBJ databases">
        <title>Chromosome level genome of the anhydrobiotic midge Polypedilum vanderplanki.</title>
        <authorList>
            <person name="Yoshida Y."/>
            <person name="Kikawada T."/>
            <person name="Gusev O."/>
        </authorList>
    </citation>
    <scope>NUCLEOTIDE SEQUENCE</scope>
    <source>
        <strain evidence="1">NIAS01</strain>
        <tissue evidence="1">Whole body or cell culture</tissue>
    </source>
</reference>
<organism evidence="1 2">
    <name type="scientific">Polypedilum vanderplanki</name>
    <name type="common">Sleeping chironomid midge</name>
    <dbReference type="NCBI Taxonomy" id="319348"/>
    <lineage>
        <taxon>Eukaryota</taxon>
        <taxon>Metazoa</taxon>
        <taxon>Ecdysozoa</taxon>
        <taxon>Arthropoda</taxon>
        <taxon>Hexapoda</taxon>
        <taxon>Insecta</taxon>
        <taxon>Pterygota</taxon>
        <taxon>Neoptera</taxon>
        <taxon>Endopterygota</taxon>
        <taxon>Diptera</taxon>
        <taxon>Nematocera</taxon>
        <taxon>Chironomoidea</taxon>
        <taxon>Chironomidae</taxon>
        <taxon>Chironominae</taxon>
        <taxon>Polypedilum</taxon>
        <taxon>Polypedilum</taxon>
    </lineage>
</organism>
<dbReference type="GO" id="GO:0043022">
    <property type="term" value="F:ribosome binding"/>
    <property type="evidence" value="ECO:0007669"/>
    <property type="project" value="TreeGrafter"/>
</dbReference>
<dbReference type="OrthoDB" id="6361925at2759"/>
<name>A0A9J6C7E9_POLVA</name>
<dbReference type="Proteomes" id="UP001107558">
    <property type="component" value="Chromosome 2"/>
</dbReference>
<accession>A0A9J6C7E9</accession>
<dbReference type="AlphaFoldDB" id="A0A9J6C7E9"/>
<sequence>MLLTKLQRNFSFKILNSLKYSSKDVTQRIKPKCIYVQPPVQWIKNKINFQKLKFYDKSFNEKDFIKGSKMALLVTLDLIRMNNSVELARVTTLRGFSQISRYIRTLQKESKTDYLCFDDDDICNIITSNVEMFESEAECDCFVEVLFMGMKFLKDILAENQNINLKLMKNAEINLIPMSEQLLFIEGYIKLHSSYTQDNLASDWKIDHFKFSEFNIVRNKTEKQ</sequence>
<proteinExistence type="predicted"/>
<comment type="caution">
    <text evidence="1">The sequence shown here is derived from an EMBL/GenBank/DDBJ whole genome shotgun (WGS) entry which is preliminary data.</text>
</comment>
<dbReference type="EMBL" id="JADBJN010000002">
    <property type="protein sequence ID" value="KAG5678084.1"/>
    <property type="molecule type" value="Genomic_DNA"/>
</dbReference>
<gene>
    <name evidence="1" type="ORF">PVAND_007786</name>
</gene>
<protein>
    <submittedName>
        <fullName evidence="1">Uncharacterized protein</fullName>
    </submittedName>
</protein>